<organism evidence="1 2">
    <name type="scientific">Sphingobacterium hungaricum</name>
    <dbReference type="NCBI Taxonomy" id="2082723"/>
    <lineage>
        <taxon>Bacteria</taxon>
        <taxon>Pseudomonadati</taxon>
        <taxon>Bacteroidota</taxon>
        <taxon>Sphingobacteriia</taxon>
        <taxon>Sphingobacteriales</taxon>
        <taxon>Sphingobacteriaceae</taxon>
        <taxon>Sphingobacterium</taxon>
    </lineage>
</organism>
<keyword evidence="2" id="KW-1185">Reference proteome</keyword>
<dbReference type="Pfam" id="PF07606">
    <property type="entry name" value="DUF1569"/>
    <property type="match status" value="1"/>
</dbReference>
<comment type="caution">
    <text evidence="1">The sequence shown here is derived from an EMBL/GenBank/DDBJ whole genome shotgun (WGS) entry which is preliminary data.</text>
</comment>
<accession>A0A928UWF9</accession>
<protein>
    <recommendedName>
        <fullName evidence="3">Oxepin-CoA hydrolase / 3-oxo-5,6-dehydrosuberyl-CoA semialdehyde dehydrogenase</fullName>
    </recommendedName>
</protein>
<gene>
    <name evidence="1" type="ORF">C4F49_12855</name>
</gene>
<name>A0A928UWF9_9SPHI</name>
<evidence type="ECO:0008006" key="3">
    <source>
        <dbReference type="Google" id="ProtNLM"/>
    </source>
</evidence>
<dbReference type="AlphaFoldDB" id="A0A928UWF9"/>
<proteinExistence type="predicted"/>
<dbReference type="RefSeq" id="WP_196936174.1">
    <property type="nucleotide sequence ID" value="NZ_MU158698.1"/>
</dbReference>
<evidence type="ECO:0000313" key="2">
    <source>
        <dbReference type="Proteomes" id="UP000616201"/>
    </source>
</evidence>
<dbReference type="EMBL" id="PRDK01000006">
    <property type="protein sequence ID" value="MBE8714571.1"/>
    <property type="molecule type" value="Genomic_DNA"/>
</dbReference>
<sequence>MAIDVNNKDLLNEKLAGLHADTAPNFGRMTAQHMLEHLSATVLFSNGKLKAKLYIPEEKAESMKQYLVYTDNEFPMGIKAPMLNDELPPLRFPDLETVKERLILELERFKLFFDENPDAKTMHPTLGELTYDEWKIVHDKHFAHHFKQFGL</sequence>
<evidence type="ECO:0000313" key="1">
    <source>
        <dbReference type="EMBL" id="MBE8714571.1"/>
    </source>
</evidence>
<dbReference type="Proteomes" id="UP000616201">
    <property type="component" value="Unassembled WGS sequence"/>
</dbReference>
<dbReference type="InterPro" id="IPR011463">
    <property type="entry name" value="DUF1569"/>
</dbReference>
<reference evidence="1" key="1">
    <citation type="submission" date="2018-02" db="EMBL/GenBank/DDBJ databases">
        <authorList>
            <person name="Vasarhelyi B.M."/>
            <person name="Deshmukh S."/>
            <person name="Balint B."/>
            <person name="Kukolya J."/>
        </authorList>
    </citation>
    <scope>NUCLEOTIDE SEQUENCE</scope>
    <source>
        <strain evidence="1">KB22</strain>
    </source>
</reference>